<sequence length="294" mass="33219">MKNPTCHRFLKLAAFFLVLFCSRVFAQETAPEGPKILPADSVTTAKPDKVTTDSVRSGAIKPDSVKSDSVPKPKVLIDTIRYRFYGDGNFTKGNVNRTLMVFRAELVFSGPVINISTNPRFTYGKQNGILAERDSYGDLFVDIFKKRRTYVFGLGALETSNLRKIDLRQMAGAGIGYRLLKNKTNDLSLTNAILYESTNFQEIATVMTIRNSFRIKGKHSLLNDKIRFNHLTFIQPALNDISNVRWNTIMSVELPLNKWITLRTSFENSFESVVEATRKRNDSRITFGISVGNK</sequence>
<evidence type="ECO:0000313" key="2">
    <source>
        <dbReference type="EMBL" id="TLV04050.1"/>
    </source>
</evidence>
<feature type="signal peptide" evidence="1">
    <location>
        <begin position="1"/>
        <end position="26"/>
    </location>
</feature>
<comment type="caution">
    <text evidence="2">The sequence shown here is derived from an EMBL/GenBank/DDBJ whole genome shotgun (WGS) entry which is preliminary data.</text>
</comment>
<dbReference type="Proteomes" id="UP000306402">
    <property type="component" value="Unassembled WGS sequence"/>
</dbReference>
<dbReference type="EMBL" id="VCEJ01000002">
    <property type="protein sequence ID" value="TLV04050.1"/>
    <property type="molecule type" value="Genomic_DNA"/>
</dbReference>
<organism evidence="2 3">
    <name type="scientific">Dyadobacter luticola</name>
    <dbReference type="NCBI Taxonomy" id="1979387"/>
    <lineage>
        <taxon>Bacteria</taxon>
        <taxon>Pseudomonadati</taxon>
        <taxon>Bacteroidota</taxon>
        <taxon>Cytophagia</taxon>
        <taxon>Cytophagales</taxon>
        <taxon>Spirosomataceae</taxon>
        <taxon>Dyadobacter</taxon>
    </lineage>
</organism>
<evidence type="ECO:0000256" key="1">
    <source>
        <dbReference type="SAM" id="SignalP"/>
    </source>
</evidence>
<keyword evidence="3" id="KW-1185">Reference proteome</keyword>
<dbReference type="InterPro" id="IPR007433">
    <property type="entry name" value="DUF481"/>
</dbReference>
<dbReference type="AlphaFoldDB" id="A0A5R9L6Z5"/>
<feature type="chain" id="PRO_5024300968" evidence="1">
    <location>
        <begin position="27"/>
        <end position="294"/>
    </location>
</feature>
<evidence type="ECO:0000313" key="3">
    <source>
        <dbReference type="Proteomes" id="UP000306402"/>
    </source>
</evidence>
<protein>
    <submittedName>
        <fullName evidence="2">DUF481 domain-containing protein</fullName>
    </submittedName>
</protein>
<gene>
    <name evidence="2" type="ORF">FEN17_03395</name>
</gene>
<reference evidence="2 3" key="1">
    <citation type="submission" date="2019-05" db="EMBL/GenBank/DDBJ databases">
        <authorList>
            <person name="Qu J.-H."/>
        </authorList>
    </citation>
    <scope>NUCLEOTIDE SEQUENCE [LARGE SCALE GENOMIC DNA]</scope>
    <source>
        <strain evidence="2 3">T17</strain>
    </source>
</reference>
<keyword evidence="1" id="KW-0732">Signal</keyword>
<proteinExistence type="predicted"/>
<dbReference type="Pfam" id="PF04338">
    <property type="entry name" value="DUF481"/>
    <property type="match status" value="1"/>
</dbReference>
<accession>A0A5R9L6Z5</accession>
<name>A0A5R9L6Z5_9BACT</name>
<dbReference type="OrthoDB" id="892549at2"/>